<keyword evidence="2" id="KW-0436">Ligase</keyword>
<evidence type="ECO:0000256" key="1">
    <source>
        <dbReference type="ARBA" id="ARBA00022694"/>
    </source>
</evidence>
<dbReference type="GO" id="GO:0016740">
    <property type="term" value="F:transferase activity"/>
    <property type="evidence" value="ECO:0007669"/>
    <property type="project" value="UniProtKB-KW"/>
</dbReference>
<comment type="function">
    <text evidence="2">Catalyzes the formation of N(4)-acetylcytidine (ac(4)C) at the wobble position of elongator tRNA(Met), using acetate and ATP as substrates. First activates an acetate ion to form acetyladenylate (Ac-AMP) and then transfers the acetyl group to tRNA to form ac(4)C34.</text>
</comment>
<dbReference type="SUPFAM" id="SSF52374">
    <property type="entry name" value="Nucleotidylyl transferase"/>
    <property type="match status" value="1"/>
</dbReference>
<feature type="binding site" evidence="2">
    <location>
        <begin position="7"/>
        <end position="20"/>
    </location>
    <ligand>
        <name>ATP</name>
        <dbReference type="ChEBI" id="CHEBI:30616"/>
    </ligand>
</feature>
<comment type="catalytic activity">
    <reaction evidence="2">
        <text>cytidine(34) in elongator tRNA(Met) + acetate + ATP = N(4)-acetylcytidine(34) in elongator tRNA(Met) + AMP + diphosphate</text>
        <dbReference type="Rhea" id="RHEA:58144"/>
        <dbReference type="Rhea" id="RHEA-COMP:10693"/>
        <dbReference type="Rhea" id="RHEA-COMP:10694"/>
        <dbReference type="ChEBI" id="CHEBI:30089"/>
        <dbReference type="ChEBI" id="CHEBI:30616"/>
        <dbReference type="ChEBI" id="CHEBI:33019"/>
        <dbReference type="ChEBI" id="CHEBI:74900"/>
        <dbReference type="ChEBI" id="CHEBI:82748"/>
        <dbReference type="ChEBI" id="CHEBI:456215"/>
    </reaction>
</comment>
<feature type="binding site" evidence="2">
    <location>
        <position position="160"/>
    </location>
    <ligand>
        <name>ATP</name>
        <dbReference type="ChEBI" id="CHEBI:30616"/>
    </ligand>
</feature>
<dbReference type="GO" id="GO:0005524">
    <property type="term" value="F:ATP binding"/>
    <property type="evidence" value="ECO:0007669"/>
    <property type="project" value="UniProtKB-KW"/>
</dbReference>
<protein>
    <recommendedName>
        <fullName evidence="2">tRNA(Met) cytidine acetate ligase</fullName>
        <ecNumber evidence="2">6.3.4.-</ecNumber>
    </recommendedName>
</protein>
<keyword evidence="2" id="KW-0694">RNA-binding</keyword>
<dbReference type="Gene3D" id="3.40.50.620">
    <property type="entry name" value="HUPs"/>
    <property type="match status" value="1"/>
</dbReference>
<dbReference type="RefSeq" id="WP_183860673.1">
    <property type="nucleotide sequence ID" value="NZ_JACHFH010000012.1"/>
</dbReference>
<dbReference type="GO" id="GO:0005737">
    <property type="term" value="C:cytoplasm"/>
    <property type="evidence" value="ECO:0007669"/>
    <property type="project" value="UniProtKB-SubCell"/>
</dbReference>
<dbReference type="Proteomes" id="UP000559117">
    <property type="component" value="Unassembled WGS sequence"/>
</dbReference>
<evidence type="ECO:0000256" key="2">
    <source>
        <dbReference type="HAMAP-Rule" id="MF_01539"/>
    </source>
</evidence>
<organism evidence="3 4">
    <name type="scientific">Pectinatus brassicae</name>
    <dbReference type="NCBI Taxonomy" id="862415"/>
    <lineage>
        <taxon>Bacteria</taxon>
        <taxon>Bacillati</taxon>
        <taxon>Bacillota</taxon>
        <taxon>Negativicutes</taxon>
        <taxon>Selenomonadales</taxon>
        <taxon>Selenomonadaceae</taxon>
        <taxon>Pectinatus</taxon>
    </lineage>
</organism>
<dbReference type="AlphaFoldDB" id="A0A840UGD4"/>
<dbReference type="EC" id="6.3.4.-" evidence="2"/>
<dbReference type="HAMAP" id="MF_01539">
    <property type="entry name" value="TmcAL"/>
    <property type="match status" value="1"/>
</dbReference>
<dbReference type="NCBIfam" id="NF010191">
    <property type="entry name" value="PRK13670.1"/>
    <property type="match status" value="1"/>
</dbReference>
<keyword evidence="2" id="KW-0820">tRNA-binding</keyword>
<feature type="binding site" evidence="2">
    <location>
        <position position="102"/>
    </location>
    <ligand>
        <name>ATP</name>
        <dbReference type="ChEBI" id="CHEBI:30616"/>
    </ligand>
</feature>
<sequence>MKIFGIIAEFNPFHNGHKYLIDSIRKKFPDAVFVIIMSGSFVQRGEPAIFDKWQRAHMALLGGADLIIELPTVFSLRSAEGFAQGAVKLLAYLNCIDYICFGSETSDITTLIKIADFLNNDLQINSLREKLQQGSSYAAAISELIAQYLPSAKGLLQEPNIILGIEYLKTMQQINAAFSPIIIKRQISHHNDTTINGTISSATSIRNLLHSLQYNRKDLQTVLPADCFALITANLDIADNNRLFPILTAKLRCTNTEELKKYAQINNGLEFKFLQAASTAKNINELVDKVKSKHYHHSRLRRNLMHILLNISADSLNNFTALGPQYARVLGFNGQGQTILKKIKKQAQIPAIIKTTQFLSQKQLWKHPLSGLQKMLAVDIHATDLQALCYPQPKNAGRDFYTSPIYLK</sequence>
<reference evidence="3 4" key="1">
    <citation type="submission" date="2020-08" db="EMBL/GenBank/DDBJ databases">
        <title>Genomic Encyclopedia of Type Strains, Phase IV (KMG-IV): sequencing the most valuable type-strain genomes for metagenomic binning, comparative biology and taxonomic classification.</title>
        <authorList>
            <person name="Goeker M."/>
        </authorList>
    </citation>
    <scope>NUCLEOTIDE SEQUENCE [LARGE SCALE GENOMIC DNA]</scope>
    <source>
        <strain evidence="3 4">DSM 24661</strain>
    </source>
</reference>
<evidence type="ECO:0000313" key="4">
    <source>
        <dbReference type="Proteomes" id="UP000559117"/>
    </source>
</evidence>
<dbReference type="PANTHER" id="PTHR37825:SF1">
    <property type="entry name" value="TRNA(MET) CYTIDINE ACETATE LIGASE"/>
    <property type="match status" value="1"/>
</dbReference>
<accession>A0A840UGD4</accession>
<keyword evidence="4" id="KW-1185">Reference proteome</keyword>
<keyword evidence="3" id="KW-0808">Transferase</keyword>
<comment type="caution">
    <text evidence="3">The sequence shown here is derived from an EMBL/GenBank/DDBJ whole genome shotgun (WGS) entry which is preliminary data.</text>
</comment>
<dbReference type="Pfam" id="PF05636">
    <property type="entry name" value="HIGH_NTase1"/>
    <property type="match status" value="1"/>
</dbReference>
<dbReference type="GO" id="GO:0016879">
    <property type="term" value="F:ligase activity, forming carbon-nitrogen bonds"/>
    <property type="evidence" value="ECO:0007669"/>
    <property type="project" value="UniProtKB-UniRule"/>
</dbReference>
<comment type="caution">
    <text evidence="2">Lacks conserved residue(s) required for the propagation of feature annotation.</text>
</comment>
<proteinExistence type="inferred from homology"/>
<comment type="similarity">
    <text evidence="2">Belongs to the TmcAL family.</text>
</comment>
<keyword evidence="2" id="KW-0547">Nucleotide-binding</keyword>
<dbReference type="InterPro" id="IPR014729">
    <property type="entry name" value="Rossmann-like_a/b/a_fold"/>
</dbReference>
<evidence type="ECO:0000313" key="3">
    <source>
        <dbReference type="EMBL" id="MBB5336069.1"/>
    </source>
</evidence>
<keyword evidence="2" id="KW-0963">Cytoplasm</keyword>
<dbReference type="EMBL" id="JACHFH010000012">
    <property type="protein sequence ID" value="MBB5336069.1"/>
    <property type="molecule type" value="Genomic_DNA"/>
</dbReference>
<keyword evidence="1 2" id="KW-0819">tRNA processing</keyword>
<feature type="binding site" evidence="2">
    <location>
        <position position="185"/>
    </location>
    <ligand>
        <name>ATP</name>
        <dbReference type="ChEBI" id="CHEBI:30616"/>
    </ligand>
</feature>
<dbReference type="InterPro" id="IPR008513">
    <property type="entry name" value="tRNA(Met)_cyd_acetate_ligase"/>
</dbReference>
<comment type="subcellular location">
    <subcellularLocation>
        <location evidence="2">Cytoplasm</location>
    </subcellularLocation>
</comment>
<name>A0A840UGD4_9FIRM</name>
<dbReference type="GO" id="GO:0006400">
    <property type="term" value="P:tRNA modification"/>
    <property type="evidence" value="ECO:0007669"/>
    <property type="project" value="UniProtKB-UniRule"/>
</dbReference>
<gene>
    <name evidence="2" type="primary">tmcAL</name>
    <name evidence="3" type="ORF">HNR32_001213</name>
</gene>
<dbReference type="GO" id="GO:0000049">
    <property type="term" value="F:tRNA binding"/>
    <property type="evidence" value="ECO:0007669"/>
    <property type="project" value="UniProtKB-KW"/>
</dbReference>
<dbReference type="PANTHER" id="PTHR37825">
    <property type="entry name" value="TRNA(MET) CYTIDINE ACETATE LIGASE"/>
    <property type="match status" value="1"/>
</dbReference>
<keyword evidence="2" id="KW-0067">ATP-binding</keyword>